<dbReference type="GO" id="GO:0005829">
    <property type="term" value="C:cytosol"/>
    <property type="evidence" value="ECO:0007669"/>
    <property type="project" value="TreeGrafter"/>
</dbReference>
<dbReference type="EMBL" id="NDYC01000031">
    <property type="protein sequence ID" value="OXZ26885.1"/>
    <property type="molecule type" value="Genomic_DNA"/>
</dbReference>
<comment type="caution">
    <text evidence="1">The sequence shown here is derived from an EMBL/GenBank/DDBJ whole genome shotgun (WGS) entry which is preliminary data.</text>
</comment>
<reference evidence="2" key="1">
    <citation type="submission" date="2017-04" db="EMBL/GenBank/DDBJ databases">
        <title>Finegoldia magna isolated from orthopedic joint implant-associated infections.</title>
        <authorList>
            <person name="Bjorklund S."/>
            <person name="Bruggemann H."/>
            <person name="Jensen A."/>
            <person name="Hellmark B."/>
            <person name="Soderquist B."/>
        </authorList>
    </citation>
    <scope>NUCLEOTIDE SEQUENCE [LARGE SCALE GENOMIC DNA]</scope>
    <source>
        <strain evidence="2">CCUG 54800</strain>
    </source>
</reference>
<name>A0A233V3C7_FINMA</name>
<proteinExistence type="predicted"/>
<dbReference type="PANTHER" id="PTHR43434:SF20">
    <property type="entry name" value="5'-NUCLEOTIDASE"/>
    <property type="match status" value="1"/>
</dbReference>
<dbReference type="Pfam" id="PF13419">
    <property type="entry name" value="HAD_2"/>
    <property type="match status" value="1"/>
</dbReference>
<dbReference type="SFLD" id="SFLDS00003">
    <property type="entry name" value="Haloacid_Dehalogenase"/>
    <property type="match status" value="1"/>
</dbReference>
<dbReference type="PANTHER" id="PTHR43434">
    <property type="entry name" value="PHOSPHOGLYCOLATE PHOSPHATASE"/>
    <property type="match status" value="1"/>
</dbReference>
<dbReference type="InterPro" id="IPR041492">
    <property type="entry name" value="HAD_2"/>
</dbReference>
<dbReference type="SFLD" id="SFLDG01129">
    <property type="entry name" value="C1.5:_HAD__Beta-PGM__Phosphata"/>
    <property type="match status" value="1"/>
</dbReference>
<accession>A0A233V3C7</accession>
<dbReference type="Gene3D" id="1.10.150.240">
    <property type="entry name" value="Putative phosphatase, domain 2"/>
    <property type="match status" value="1"/>
</dbReference>
<dbReference type="RefSeq" id="WP_094206084.1">
    <property type="nucleotide sequence ID" value="NZ_JAJFDV010000008.1"/>
</dbReference>
<dbReference type="InterPro" id="IPR023214">
    <property type="entry name" value="HAD_sf"/>
</dbReference>
<dbReference type="InterPro" id="IPR050155">
    <property type="entry name" value="HAD-like_hydrolase_sf"/>
</dbReference>
<organism evidence="1 2">
    <name type="scientific">Finegoldia magna</name>
    <name type="common">Peptostreptococcus magnus</name>
    <dbReference type="NCBI Taxonomy" id="1260"/>
    <lineage>
        <taxon>Bacteria</taxon>
        <taxon>Bacillati</taxon>
        <taxon>Bacillota</taxon>
        <taxon>Tissierellia</taxon>
        <taxon>Tissierellales</taxon>
        <taxon>Peptoniphilaceae</taxon>
        <taxon>Finegoldia</taxon>
    </lineage>
</organism>
<evidence type="ECO:0000313" key="1">
    <source>
        <dbReference type="EMBL" id="OXZ26885.1"/>
    </source>
</evidence>
<dbReference type="InterPro" id="IPR036412">
    <property type="entry name" value="HAD-like_sf"/>
</dbReference>
<keyword evidence="1" id="KW-0378">Hydrolase</keyword>
<sequence>MIKNIIFDLDGTITNSYEGIVNAVKFSLDKINFKYDESKLISFIGPPLKDSYMELGFSEIESKERIEDFRDYYFKRGMKEMELYDGIVETIHKFYDEGYKIYLATSKVETSARKILSDNNLLKYFSYTAGATMDQSRVEKEDVIAYLIDKTGINPEESIMVGDRHHDIEGARLNNIKAIAAGYGFGNAEEYKNVVFVADNPTDVYEFVINQNDR</sequence>
<dbReference type="Proteomes" id="UP000215413">
    <property type="component" value="Unassembled WGS sequence"/>
</dbReference>
<dbReference type="GO" id="GO:0004713">
    <property type="term" value="F:protein tyrosine kinase activity"/>
    <property type="evidence" value="ECO:0007669"/>
    <property type="project" value="TreeGrafter"/>
</dbReference>
<dbReference type="Gene3D" id="3.40.50.1000">
    <property type="entry name" value="HAD superfamily/HAD-like"/>
    <property type="match status" value="1"/>
</dbReference>
<evidence type="ECO:0000313" key="2">
    <source>
        <dbReference type="Proteomes" id="UP000215413"/>
    </source>
</evidence>
<dbReference type="GO" id="GO:0016787">
    <property type="term" value="F:hydrolase activity"/>
    <property type="evidence" value="ECO:0007669"/>
    <property type="project" value="UniProtKB-KW"/>
</dbReference>
<protein>
    <submittedName>
        <fullName evidence="1">Hydrolase</fullName>
    </submittedName>
</protein>
<dbReference type="InterPro" id="IPR023198">
    <property type="entry name" value="PGP-like_dom2"/>
</dbReference>
<dbReference type="AlphaFoldDB" id="A0A233V3C7"/>
<gene>
    <name evidence="1" type="ORF">B9N49_06910</name>
</gene>
<dbReference type="SUPFAM" id="SSF56784">
    <property type="entry name" value="HAD-like"/>
    <property type="match status" value="1"/>
</dbReference>